<dbReference type="Gene3D" id="3.30.430.20">
    <property type="entry name" value="Gnk2 domain, C-X8-C-X2-C motif"/>
    <property type="match status" value="1"/>
</dbReference>
<dbReference type="InterPro" id="IPR038408">
    <property type="entry name" value="GNK2_sf"/>
</dbReference>
<accession>A0AAV2D376</accession>
<keyword evidence="2" id="KW-0677">Repeat</keyword>
<evidence type="ECO:0000256" key="1">
    <source>
        <dbReference type="ARBA" id="ARBA00022729"/>
    </source>
</evidence>
<proteinExistence type="predicted"/>
<evidence type="ECO:0000259" key="4">
    <source>
        <dbReference type="PROSITE" id="PS51473"/>
    </source>
</evidence>
<gene>
    <name evidence="5" type="ORF">LTRI10_LOCUS10556</name>
</gene>
<sequence length="126" mass="13285">MAPTAIVSIFLLLMIASAEVLVAAEVVDYTWNCYSGVDGRGSMQGIIDDLVATVPGRQGQTYCDEVVSSQMFGFAYCLVADGSVSACRDCLNGAGPFLSQECSTAGAGYVIAKTCFIKVSTDRCRN</sequence>
<dbReference type="Proteomes" id="UP001497516">
    <property type="component" value="Chromosome 2"/>
</dbReference>
<feature type="chain" id="PRO_5044021905" description="Gnk2-homologous domain-containing protein" evidence="3">
    <location>
        <begin position="19"/>
        <end position="126"/>
    </location>
</feature>
<keyword evidence="6" id="KW-1185">Reference proteome</keyword>
<evidence type="ECO:0000256" key="2">
    <source>
        <dbReference type="ARBA" id="ARBA00022737"/>
    </source>
</evidence>
<organism evidence="5 6">
    <name type="scientific">Linum trigynum</name>
    <dbReference type="NCBI Taxonomy" id="586398"/>
    <lineage>
        <taxon>Eukaryota</taxon>
        <taxon>Viridiplantae</taxon>
        <taxon>Streptophyta</taxon>
        <taxon>Embryophyta</taxon>
        <taxon>Tracheophyta</taxon>
        <taxon>Spermatophyta</taxon>
        <taxon>Magnoliopsida</taxon>
        <taxon>eudicotyledons</taxon>
        <taxon>Gunneridae</taxon>
        <taxon>Pentapetalae</taxon>
        <taxon>rosids</taxon>
        <taxon>fabids</taxon>
        <taxon>Malpighiales</taxon>
        <taxon>Linaceae</taxon>
        <taxon>Linum</taxon>
    </lineage>
</organism>
<evidence type="ECO:0000256" key="3">
    <source>
        <dbReference type="SAM" id="SignalP"/>
    </source>
</evidence>
<dbReference type="AlphaFoldDB" id="A0AAV2D376"/>
<keyword evidence="1 3" id="KW-0732">Signal</keyword>
<name>A0AAV2D376_9ROSI</name>
<reference evidence="5 6" key="1">
    <citation type="submission" date="2024-04" db="EMBL/GenBank/DDBJ databases">
        <authorList>
            <person name="Fracassetti M."/>
        </authorList>
    </citation>
    <scope>NUCLEOTIDE SEQUENCE [LARGE SCALE GENOMIC DNA]</scope>
</reference>
<protein>
    <recommendedName>
        <fullName evidence="4">Gnk2-homologous domain-containing protein</fullName>
    </recommendedName>
</protein>
<dbReference type="EMBL" id="OZ034815">
    <property type="protein sequence ID" value="CAL1366263.1"/>
    <property type="molecule type" value="Genomic_DNA"/>
</dbReference>
<feature type="signal peptide" evidence="3">
    <location>
        <begin position="1"/>
        <end position="18"/>
    </location>
</feature>
<evidence type="ECO:0000313" key="6">
    <source>
        <dbReference type="Proteomes" id="UP001497516"/>
    </source>
</evidence>
<dbReference type="InterPro" id="IPR002902">
    <property type="entry name" value="GNK2"/>
</dbReference>
<dbReference type="PROSITE" id="PS51473">
    <property type="entry name" value="GNK2"/>
    <property type="match status" value="1"/>
</dbReference>
<evidence type="ECO:0000313" key="5">
    <source>
        <dbReference type="EMBL" id="CAL1366263.1"/>
    </source>
</evidence>
<feature type="domain" description="Gnk2-homologous" evidence="4">
    <location>
        <begin position="24"/>
        <end position="124"/>
    </location>
</feature>